<gene>
    <name evidence="13" type="ORF">CAPTEDRAFT_219138</name>
</gene>
<feature type="domain" description="EndoU" evidence="12">
    <location>
        <begin position="3"/>
        <end position="279"/>
    </location>
</feature>
<evidence type="ECO:0000256" key="9">
    <source>
        <dbReference type="ARBA" id="ARBA00023211"/>
    </source>
</evidence>
<accession>R7UK40</accession>
<keyword evidence="6 11" id="KW-0255">Endonuclease</keyword>
<reference evidence="14" key="3">
    <citation type="submission" date="2015-06" db="UniProtKB">
        <authorList>
            <consortium name="EnsemblMetazoa"/>
        </authorList>
    </citation>
    <scope>IDENTIFICATION</scope>
</reference>
<dbReference type="PROSITE" id="PS51959">
    <property type="entry name" value="ENDOU"/>
    <property type="match status" value="1"/>
</dbReference>
<evidence type="ECO:0000256" key="6">
    <source>
        <dbReference type="ARBA" id="ARBA00022759"/>
    </source>
</evidence>
<evidence type="ECO:0000256" key="7">
    <source>
        <dbReference type="ARBA" id="ARBA00022801"/>
    </source>
</evidence>
<dbReference type="AlphaFoldDB" id="R7UK40"/>
<keyword evidence="15" id="KW-1185">Reference proteome</keyword>
<dbReference type="EMBL" id="KB303020">
    <property type="protein sequence ID" value="ELU03647.1"/>
    <property type="molecule type" value="Genomic_DNA"/>
</dbReference>
<feature type="signal peptide" evidence="11">
    <location>
        <begin position="1"/>
        <end position="20"/>
    </location>
</feature>
<evidence type="ECO:0000259" key="12">
    <source>
        <dbReference type="PROSITE" id="PS51959"/>
    </source>
</evidence>
<comment type="catalytic activity">
    <reaction evidence="11">
        <text>ribonucleotidyl-uridine-RNA = a 5'-end dephospho-uridine-RNA + a 3'-end 2',3'-cyclophospho-ribonucleotide-RNA</text>
        <dbReference type="Rhea" id="RHEA:67792"/>
        <dbReference type="Rhea" id="RHEA-COMP:10464"/>
        <dbReference type="Rhea" id="RHEA-COMP:17354"/>
        <dbReference type="Rhea" id="RHEA-COMP:17356"/>
        <dbReference type="ChEBI" id="CHEBI:83064"/>
        <dbReference type="ChEBI" id="CHEBI:173117"/>
        <dbReference type="ChEBI" id="CHEBI:173224"/>
    </reaction>
</comment>
<comment type="cofactor">
    <cofactor evidence="1 11">
        <name>Mn(2+)</name>
        <dbReference type="ChEBI" id="CHEBI:29035"/>
    </cofactor>
</comment>
<dbReference type="GO" id="GO:0016787">
    <property type="term" value="F:hydrolase activity"/>
    <property type="evidence" value="ECO:0007669"/>
    <property type="project" value="UniProtKB-KW"/>
</dbReference>
<evidence type="ECO:0000256" key="2">
    <source>
        <dbReference type="ARBA" id="ARBA00010168"/>
    </source>
</evidence>
<keyword evidence="10" id="KW-0456">Lyase</keyword>
<feature type="chain" id="PRO_5008788149" description="Uridylate-specific endoribonuclease" evidence="11">
    <location>
        <begin position="21"/>
        <end position="279"/>
    </location>
</feature>
<dbReference type="InterPro" id="IPR037227">
    <property type="entry name" value="EndoU-like"/>
</dbReference>
<reference evidence="15" key="1">
    <citation type="submission" date="2012-12" db="EMBL/GenBank/DDBJ databases">
        <authorList>
            <person name="Hellsten U."/>
            <person name="Grimwood J."/>
            <person name="Chapman J.A."/>
            <person name="Shapiro H."/>
            <person name="Aerts A."/>
            <person name="Otillar R.P."/>
            <person name="Terry A.Y."/>
            <person name="Boore J.L."/>
            <person name="Simakov O."/>
            <person name="Marletaz F."/>
            <person name="Cho S.-J."/>
            <person name="Edsinger-Gonzales E."/>
            <person name="Havlak P."/>
            <person name="Kuo D.-H."/>
            <person name="Larsson T."/>
            <person name="Lv J."/>
            <person name="Arendt D."/>
            <person name="Savage R."/>
            <person name="Osoegawa K."/>
            <person name="de Jong P."/>
            <person name="Lindberg D.R."/>
            <person name="Seaver E.C."/>
            <person name="Weisblat D.A."/>
            <person name="Putnam N.H."/>
            <person name="Grigoriev I.V."/>
            <person name="Rokhsar D.S."/>
        </authorList>
    </citation>
    <scope>NUCLEOTIDE SEQUENCE</scope>
    <source>
        <strain evidence="15">I ESC-2004</strain>
    </source>
</reference>
<evidence type="ECO:0000256" key="10">
    <source>
        <dbReference type="ARBA" id="ARBA00023239"/>
    </source>
</evidence>
<evidence type="ECO:0000313" key="13">
    <source>
        <dbReference type="EMBL" id="ELU03647.1"/>
    </source>
</evidence>
<evidence type="ECO:0000256" key="1">
    <source>
        <dbReference type="ARBA" id="ARBA00001936"/>
    </source>
</evidence>
<dbReference type="Proteomes" id="UP000014760">
    <property type="component" value="Unassembled WGS sequence"/>
</dbReference>
<keyword evidence="8 11" id="KW-0694">RNA-binding</keyword>
<name>R7UK40_CAPTE</name>
<dbReference type="SUPFAM" id="SSF142877">
    <property type="entry name" value="EndoU-like"/>
    <property type="match status" value="1"/>
</dbReference>
<dbReference type="OrthoDB" id="430326at2759"/>
<sequence>MKGFQQVLLLVSVICSIGYGQVSDQELLDISSALWDGDTNSMKDAVSYNEDGVVLFDSVDETRLSQGTYGRFQALREFYVPEIGIPDNCGSGTSCYQAQESLLDLVMTSHPITTVHPFLASKGLADSSISGFRSEIRQYFFQEFSRSGGAALDSSGFEHAFLGEVRNQNEITGFHGWIQAYLLERDGDFSLNAYEQTCQPDVGRTGFDWNYGGNTYTKSVSSISIGNSIEAELALYTLCFLARPNASCRVSLEGNSRAVQTYTMSNVSPTTVGTSYISC</sequence>
<evidence type="ECO:0000313" key="14">
    <source>
        <dbReference type="EnsemblMetazoa" id="CapteP219138"/>
    </source>
</evidence>
<dbReference type="EMBL" id="AMQN01001501">
    <property type="status" value="NOT_ANNOTATED_CDS"/>
    <property type="molecule type" value="Genomic_DNA"/>
</dbReference>
<dbReference type="GO" id="GO:0003723">
    <property type="term" value="F:RNA binding"/>
    <property type="evidence" value="ECO:0007669"/>
    <property type="project" value="UniProtKB-UniRule"/>
</dbReference>
<dbReference type="GO" id="GO:0046872">
    <property type="term" value="F:metal ion binding"/>
    <property type="evidence" value="ECO:0007669"/>
    <property type="project" value="UniProtKB-UniRule"/>
</dbReference>
<dbReference type="EC" id="4.6.1.-" evidence="11"/>
<keyword evidence="5 11" id="KW-0479">Metal-binding</keyword>
<dbReference type="Pfam" id="PF09412">
    <property type="entry name" value="XendoU"/>
    <property type="match status" value="1"/>
</dbReference>
<comment type="subunit">
    <text evidence="3 11">Monomer.</text>
</comment>
<dbReference type="GO" id="GO:0016829">
    <property type="term" value="F:lyase activity"/>
    <property type="evidence" value="ECO:0007669"/>
    <property type="project" value="UniProtKB-KW"/>
</dbReference>
<organism evidence="13">
    <name type="scientific">Capitella teleta</name>
    <name type="common">Polychaete worm</name>
    <dbReference type="NCBI Taxonomy" id="283909"/>
    <lineage>
        <taxon>Eukaryota</taxon>
        <taxon>Metazoa</taxon>
        <taxon>Spiralia</taxon>
        <taxon>Lophotrochozoa</taxon>
        <taxon>Annelida</taxon>
        <taxon>Polychaeta</taxon>
        <taxon>Sedentaria</taxon>
        <taxon>Scolecida</taxon>
        <taxon>Capitellidae</taxon>
        <taxon>Capitella</taxon>
    </lineage>
</organism>
<dbReference type="OMA" id="NANRCHC"/>
<dbReference type="GO" id="GO:0004521">
    <property type="term" value="F:RNA endonuclease activity"/>
    <property type="evidence" value="ECO:0007669"/>
    <property type="project" value="UniProtKB-UniRule"/>
</dbReference>
<evidence type="ECO:0000313" key="15">
    <source>
        <dbReference type="Proteomes" id="UP000014760"/>
    </source>
</evidence>
<protein>
    <recommendedName>
        <fullName evidence="11">Uridylate-specific endoribonuclease</fullName>
        <ecNumber evidence="11">4.6.1.-</ecNumber>
    </recommendedName>
</protein>
<evidence type="ECO:0000256" key="8">
    <source>
        <dbReference type="ARBA" id="ARBA00022884"/>
    </source>
</evidence>
<keyword evidence="9 11" id="KW-0464">Manganese</keyword>
<comment type="similarity">
    <text evidence="2 11">Belongs to the ENDOU family.</text>
</comment>
<proteinExistence type="inferred from homology"/>
<dbReference type="PANTHER" id="PTHR12439:SF11">
    <property type="entry name" value="URIDYLATE-SPECIFIC ENDORIBONUCLEASE"/>
    <property type="match status" value="1"/>
</dbReference>
<dbReference type="PANTHER" id="PTHR12439">
    <property type="entry name" value="PLACENTAL PROTEIN 11-RELATED"/>
    <property type="match status" value="1"/>
</dbReference>
<keyword evidence="4 11" id="KW-0540">Nuclease</keyword>
<dbReference type="CDD" id="cd21159">
    <property type="entry name" value="XendoU"/>
    <property type="match status" value="1"/>
</dbReference>
<keyword evidence="11" id="KW-0732">Signal</keyword>
<evidence type="ECO:0000256" key="11">
    <source>
        <dbReference type="RuleBase" id="RU367085"/>
    </source>
</evidence>
<dbReference type="EnsemblMetazoa" id="CapteT219138">
    <property type="protein sequence ID" value="CapteP219138"/>
    <property type="gene ID" value="CapteG219138"/>
</dbReference>
<dbReference type="InterPro" id="IPR018998">
    <property type="entry name" value="EndoU_C"/>
</dbReference>
<evidence type="ECO:0000256" key="4">
    <source>
        <dbReference type="ARBA" id="ARBA00022722"/>
    </source>
</evidence>
<evidence type="ECO:0000256" key="3">
    <source>
        <dbReference type="ARBA" id="ARBA00011245"/>
    </source>
</evidence>
<reference evidence="13 15" key="2">
    <citation type="journal article" date="2013" name="Nature">
        <title>Insights into bilaterian evolution from three spiralian genomes.</title>
        <authorList>
            <person name="Simakov O."/>
            <person name="Marletaz F."/>
            <person name="Cho S.J."/>
            <person name="Edsinger-Gonzales E."/>
            <person name="Havlak P."/>
            <person name="Hellsten U."/>
            <person name="Kuo D.H."/>
            <person name="Larsson T."/>
            <person name="Lv J."/>
            <person name="Arendt D."/>
            <person name="Savage R."/>
            <person name="Osoegawa K."/>
            <person name="de Jong P."/>
            <person name="Grimwood J."/>
            <person name="Chapman J.A."/>
            <person name="Shapiro H."/>
            <person name="Aerts A."/>
            <person name="Otillar R.P."/>
            <person name="Terry A.Y."/>
            <person name="Boore J.L."/>
            <person name="Grigoriev I.V."/>
            <person name="Lindberg D.R."/>
            <person name="Seaver E.C."/>
            <person name="Weisblat D.A."/>
            <person name="Putnam N.H."/>
            <person name="Rokhsar D.S."/>
        </authorList>
    </citation>
    <scope>NUCLEOTIDE SEQUENCE</scope>
    <source>
        <strain evidence="13 15">I ESC-2004</strain>
    </source>
</reference>
<dbReference type="InterPro" id="IPR039787">
    <property type="entry name" value="ENDOU"/>
</dbReference>
<keyword evidence="7 11" id="KW-0378">Hydrolase</keyword>
<evidence type="ECO:0000256" key="5">
    <source>
        <dbReference type="ARBA" id="ARBA00022723"/>
    </source>
</evidence>
<dbReference type="HOGENOM" id="CLU_048034_1_0_1"/>